<sequence>MLKDSRPSRIITVAGNPRFLKKPKIDFEDIQLMNRFSGMRAMTQTMNARILLAFEWAKHFEEAGVSSVAFHPGWVKSR</sequence>
<organism evidence="1 2">
    <name type="scientific">Paenibacillus sabinae T27</name>
    <dbReference type="NCBI Taxonomy" id="1268072"/>
    <lineage>
        <taxon>Bacteria</taxon>
        <taxon>Bacillati</taxon>
        <taxon>Bacillota</taxon>
        <taxon>Bacilli</taxon>
        <taxon>Bacillales</taxon>
        <taxon>Paenibacillaceae</taxon>
        <taxon>Paenibacillus</taxon>
    </lineage>
</organism>
<evidence type="ECO:0000313" key="1">
    <source>
        <dbReference type="EMBL" id="AHV99665.1"/>
    </source>
</evidence>
<accession>X4ZT81</accession>
<evidence type="ECO:0000313" key="2">
    <source>
        <dbReference type="Proteomes" id="UP000019772"/>
    </source>
</evidence>
<dbReference type="RefSeq" id="WP_025337106.1">
    <property type="nucleotide sequence ID" value="NZ_CP004078.1"/>
</dbReference>
<reference evidence="1 2" key="1">
    <citation type="journal article" date="2014" name="PLoS Genet.">
        <title>Comparative Genomic Analysis of N2-Fixing and Non-N2-Fixing Paenibacillus spp.: Organization, Evolution and Expression of the Nitrogen Fixation Genes.</title>
        <authorList>
            <person name="Xie J.B."/>
            <person name="Du Z."/>
            <person name="Bai L."/>
            <person name="Tian C."/>
            <person name="Zhang Y."/>
            <person name="Xie J.Y."/>
            <person name="Wang T."/>
            <person name="Liu X."/>
            <person name="Chen X."/>
            <person name="Cheng Q."/>
            <person name="Chen S."/>
            <person name="Li J."/>
        </authorList>
    </citation>
    <scope>NUCLEOTIDE SEQUENCE [LARGE SCALE GENOMIC DNA]</scope>
    <source>
        <strain evidence="1 2">T27</strain>
    </source>
</reference>
<dbReference type="PATRIC" id="fig|1268072.3.peg.4926"/>
<protein>
    <submittedName>
        <fullName evidence="1">Short-chain dehydrogenase/reductase SDR</fullName>
    </submittedName>
</protein>
<dbReference type="Proteomes" id="UP000019772">
    <property type="component" value="Chromosome"/>
</dbReference>
<dbReference type="HOGENOM" id="CLU_2618750_0_0_9"/>
<dbReference type="STRING" id="1268072.PSAB_23890"/>
<dbReference type="AlphaFoldDB" id="X4ZT81"/>
<name>X4ZT81_9BACL</name>
<dbReference type="KEGG" id="psab:PSAB_23890"/>
<keyword evidence="2" id="KW-1185">Reference proteome</keyword>
<dbReference type="OrthoDB" id="9809821at2"/>
<gene>
    <name evidence="1" type="ORF">PSAB_23890</name>
</gene>
<dbReference type="EMBL" id="CP004078">
    <property type="protein sequence ID" value="AHV99665.1"/>
    <property type="molecule type" value="Genomic_DNA"/>
</dbReference>
<dbReference type="Gene3D" id="3.40.50.720">
    <property type="entry name" value="NAD(P)-binding Rossmann-like Domain"/>
    <property type="match status" value="1"/>
</dbReference>
<proteinExistence type="predicted"/>